<dbReference type="EMBL" id="BMHI01000006">
    <property type="protein sequence ID" value="GGB44563.1"/>
    <property type="molecule type" value="Genomic_DNA"/>
</dbReference>
<proteinExistence type="predicted"/>
<feature type="domain" description="SAF" evidence="1">
    <location>
        <begin position="54"/>
        <end position="115"/>
    </location>
</feature>
<dbReference type="RefSeq" id="WP_188838780.1">
    <property type="nucleotide sequence ID" value="NZ_BMHI01000006.1"/>
</dbReference>
<keyword evidence="3" id="KW-1185">Reference proteome</keyword>
<dbReference type="Proteomes" id="UP000636793">
    <property type="component" value="Unassembled WGS sequence"/>
</dbReference>
<dbReference type="Pfam" id="PF08666">
    <property type="entry name" value="SAF"/>
    <property type="match status" value="1"/>
</dbReference>
<accession>A0A916WZ68</accession>
<evidence type="ECO:0000313" key="3">
    <source>
        <dbReference type="Proteomes" id="UP000636793"/>
    </source>
</evidence>
<evidence type="ECO:0000313" key="2">
    <source>
        <dbReference type="EMBL" id="GGB44563.1"/>
    </source>
</evidence>
<organism evidence="2 3">
    <name type="scientific">Flexivirga endophytica</name>
    <dbReference type="NCBI Taxonomy" id="1849103"/>
    <lineage>
        <taxon>Bacteria</taxon>
        <taxon>Bacillati</taxon>
        <taxon>Actinomycetota</taxon>
        <taxon>Actinomycetes</taxon>
        <taxon>Micrococcales</taxon>
        <taxon>Dermacoccaceae</taxon>
        <taxon>Flexivirga</taxon>
    </lineage>
</organism>
<comment type="caution">
    <text evidence="2">The sequence shown here is derived from an EMBL/GenBank/DDBJ whole genome shotgun (WGS) entry which is preliminary data.</text>
</comment>
<dbReference type="InterPro" id="IPR013974">
    <property type="entry name" value="SAF"/>
</dbReference>
<reference evidence="2" key="2">
    <citation type="submission" date="2020-09" db="EMBL/GenBank/DDBJ databases">
        <authorList>
            <person name="Sun Q."/>
            <person name="Zhou Y."/>
        </authorList>
    </citation>
    <scope>NUCLEOTIDE SEQUENCE</scope>
    <source>
        <strain evidence="2">CGMCC 1.15085</strain>
    </source>
</reference>
<protein>
    <recommendedName>
        <fullName evidence="1">SAF domain-containing protein</fullName>
    </recommendedName>
</protein>
<reference evidence="2" key="1">
    <citation type="journal article" date="2014" name="Int. J. Syst. Evol. Microbiol.">
        <title>Complete genome sequence of Corynebacterium casei LMG S-19264T (=DSM 44701T), isolated from a smear-ripened cheese.</title>
        <authorList>
            <consortium name="US DOE Joint Genome Institute (JGI-PGF)"/>
            <person name="Walter F."/>
            <person name="Albersmeier A."/>
            <person name="Kalinowski J."/>
            <person name="Ruckert C."/>
        </authorList>
    </citation>
    <scope>NUCLEOTIDE SEQUENCE</scope>
    <source>
        <strain evidence="2">CGMCC 1.15085</strain>
    </source>
</reference>
<evidence type="ECO:0000259" key="1">
    <source>
        <dbReference type="SMART" id="SM00858"/>
    </source>
</evidence>
<dbReference type="AlphaFoldDB" id="A0A916WZ68"/>
<name>A0A916WZ68_9MICO</name>
<dbReference type="SMART" id="SM00858">
    <property type="entry name" value="SAF"/>
    <property type="match status" value="1"/>
</dbReference>
<dbReference type="CDD" id="cd11614">
    <property type="entry name" value="SAF_CpaB_FlgA_like"/>
    <property type="match status" value="1"/>
</dbReference>
<gene>
    <name evidence="2" type="ORF">GCM10011492_39560</name>
</gene>
<sequence length="227" mass="23052">MKSPLRLLPESWQGDSREARWRRSRGRRVLTGLLTGCAMLAVVGAVRPADPPTHTVTVATHDLPAGQRLTSADLRQVSWSTADRIPGLLSSSYAAGKILTAPIRAGEPVTGARVRAARSWPSVPPDKVIVGLTAGERALVQVLQPGDRVDLIDTAKGRTVATAVRVVSVPGADEGEAAGPTTRSASADAPAVLVAVSPTQAAAVGSASAATAGGVGGGIQLALRAGA</sequence>